<proteinExistence type="predicted"/>
<evidence type="ECO:0000313" key="1">
    <source>
        <dbReference type="EMBL" id="BBK20499.1"/>
    </source>
</evidence>
<geneLocation type="plastid" evidence="1"/>
<dbReference type="AlphaFoldDB" id="A0A679CA16"/>
<accession>A0A679CA16</accession>
<gene>
    <name evidence="1" type="ORF">CryM1634B_p077</name>
</gene>
<keyword evidence="1" id="KW-0934">Plastid</keyword>
<protein>
    <submittedName>
        <fullName evidence="1">Uncharacterized protein</fullName>
    </submittedName>
</protein>
<dbReference type="EMBL" id="LC484193">
    <property type="protein sequence ID" value="BBK20499.1"/>
    <property type="molecule type" value="Genomic_DNA"/>
</dbReference>
<organism evidence="1">
    <name type="scientific">Cryptomonas sp. CCAC 1634B</name>
    <dbReference type="NCBI Taxonomy" id="2051848"/>
    <lineage>
        <taxon>Eukaryota</taxon>
        <taxon>Cryptophyceae</taxon>
        <taxon>Cryptomonadales</taxon>
        <taxon>Cryptomonadaceae</taxon>
        <taxon>Cryptomonas</taxon>
    </lineage>
</organism>
<name>A0A679CA16_9CRYP</name>
<reference evidence="1" key="1">
    <citation type="journal article" date="2020" name="Genome Biol. Evol.">
        <title>Comparative plastid genomics of Cryptomonas species reveals fine-scale genomic responses to loss of photosynthesis.</title>
        <authorList>
            <person name="Tanifuji G."/>
            <person name="Kamikawa R."/>
            <person name="Moore C.E."/>
            <person name="Mills T."/>
            <person name="Onodera N.T."/>
            <person name="Kashiyama Y."/>
            <person name="Archibald J.M."/>
            <person name="Inagaki Y."/>
            <person name="Hashimoto T."/>
        </authorList>
    </citation>
    <scope>NUCLEOTIDE SEQUENCE</scope>
    <source>
        <strain evidence="1">CCAC 1634 B</strain>
    </source>
</reference>
<sequence>MNSIDYREITLESLGATRIKLKLLSASILPNTDNAPEKRHICIQCLHIGYSMFLKTPVSSNVVGRLLQNYFKWVLWKHGTYMDSNKAALDNVYRTTIAISNLYNLSERK</sequence>